<dbReference type="GO" id="GO:0003677">
    <property type="term" value="F:DNA binding"/>
    <property type="evidence" value="ECO:0007669"/>
    <property type="project" value="UniProtKB-KW"/>
</dbReference>
<feature type="compositionally biased region" description="Basic and acidic residues" evidence="2">
    <location>
        <begin position="484"/>
        <end position="499"/>
    </location>
</feature>
<dbReference type="EMBL" id="CP108222">
    <property type="protein sequence ID" value="WTT18044.1"/>
    <property type="molecule type" value="Genomic_DNA"/>
</dbReference>
<name>A0AAU2A0W7_9ACTN</name>
<evidence type="ECO:0000313" key="4">
    <source>
        <dbReference type="EMBL" id="WTT18044.1"/>
    </source>
</evidence>
<dbReference type="GO" id="GO:0006355">
    <property type="term" value="P:regulation of DNA-templated transcription"/>
    <property type="evidence" value="ECO:0007669"/>
    <property type="project" value="InterPro"/>
</dbReference>
<dbReference type="SUPFAM" id="SSF46894">
    <property type="entry name" value="C-terminal effector domain of the bipartite response regulators"/>
    <property type="match status" value="1"/>
</dbReference>
<dbReference type="PANTHER" id="PTHR43214">
    <property type="entry name" value="TWO-COMPONENT RESPONSE REGULATOR"/>
    <property type="match status" value="1"/>
</dbReference>
<feature type="compositionally biased region" description="Polar residues" evidence="2">
    <location>
        <begin position="450"/>
        <end position="461"/>
    </location>
</feature>
<dbReference type="InterPro" id="IPR000792">
    <property type="entry name" value="Tscrpt_reg_LuxR_C"/>
</dbReference>
<feature type="compositionally biased region" description="Basic and acidic residues" evidence="2">
    <location>
        <begin position="427"/>
        <end position="437"/>
    </location>
</feature>
<dbReference type="CDD" id="cd06170">
    <property type="entry name" value="LuxR_C_like"/>
    <property type="match status" value="1"/>
</dbReference>
<feature type="region of interest" description="Disordered" evidence="2">
    <location>
        <begin position="324"/>
        <end position="548"/>
    </location>
</feature>
<dbReference type="InterPro" id="IPR039420">
    <property type="entry name" value="WalR-like"/>
</dbReference>
<gene>
    <name evidence="4" type="ORF">OHA22_22105</name>
</gene>
<dbReference type="PROSITE" id="PS50043">
    <property type="entry name" value="HTH_LUXR_2"/>
    <property type="match status" value="1"/>
</dbReference>
<dbReference type="Gene3D" id="1.10.10.10">
    <property type="entry name" value="Winged helix-like DNA-binding domain superfamily/Winged helix DNA-binding domain"/>
    <property type="match status" value="1"/>
</dbReference>
<evidence type="ECO:0000256" key="2">
    <source>
        <dbReference type="SAM" id="MobiDB-lite"/>
    </source>
</evidence>
<dbReference type="AlphaFoldDB" id="A0AAU2A0W7"/>
<evidence type="ECO:0000256" key="1">
    <source>
        <dbReference type="ARBA" id="ARBA00023125"/>
    </source>
</evidence>
<keyword evidence="1" id="KW-0238">DNA-binding</keyword>
<reference evidence="4" key="1">
    <citation type="submission" date="2022-10" db="EMBL/GenBank/DDBJ databases">
        <title>The complete genomes of actinobacterial strains from the NBC collection.</title>
        <authorList>
            <person name="Joergensen T.S."/>
            <person name="Alvarez Arevalo M."/>
            <person name="Sterndorff E.B."/>
            <person name="Faurdal D."/>
            <person name="Vuksanovic O."/>
            <person name="Mourched A.-S."/>
            <person name="Charusanti P."/>
            <person name="Shaw S."/>
            <person name="Blin K."/>
            <person name="Weber T."/>
        </authorList>
    </citation>
    <scope>NUCLEOTIDE SEQUENCE</scope>
    <source>
        <strain evidence="4">NBC_00093</strain>
    </source>
</reference>
<feature type="compositionally biased region" description="Polar residues" evidence="2">
    <location>
        <begin position="413"/>
        <end position="423"/>
    </location>
</feature>
<organism evidence="4">
    <name type="scientific">Streptomyces sp. NBC_00093</name>
    <dbReference type="NCBI Taxonomy" id="2975649"/>
    <lineage>
        <taxon>Bacteria</taxon>
        <taxon>Bacillati</taxon>
        <taxon>Actinomycetota</taxon>
        <taxon>Actinomycetes</taxon>
        <taxon>Kitasatosporales</taxon>
        <taxon>Streptomycetaceae</taxon>
        <taxon>Streptomyces</taxon>
    </lineage>
</organism>
<feature type="domain" description="HTH luxR-type" evidence="3">
    <location>
        <begin position="861"/>
        <end position="926"/>
    </location>
</feature>
<feature type="compositionally biased region" description="Polar residues" evidence="2">
    <location>
        <begin position="506"/>
        <end position="519"/>
    </location>
</feature>
<dbReference type="PRINTS" id="PR00038">
    <property type="entry name" value="HTHLUXR"/>
</dbReference>
<protein>
    <submittedName>
        <fullName evidence="4">LuxR C-terminal-related transcriptional regulator</fullName>
    </submittedName>
</protein>
<dbReference type="InterPro" id="IPR036388">
    <property type="entry name" value="WH-like_DNA-bd_sf"/>
</dbReference>
<evidence type="ECO:0000259" key="3">
    <source>
        <dbReference type="PROSITE" id="PS50043"/>
    </source>
</evidence>
<feature type="compositionally biased region" description="Low complexity" evidence="2">
    <location>
        <begin position="395"/>
        <end position="409"/>
    </location>
</feature>
<dbReference type="InterPro" id="IPR016032">
    <property type="entry name" value="Sig_transdc_resp-reg_C-effctor"/>
</dbReference>
<accession>A0AAU2A0W7</accession>
<feature type="region of interest" description="Disordered" evidence="2">
    <location>
        <begin position="846"/>
        <end position="865"/>
    </location>
</feature>
<sequence length="934" mass="97797">MSGFADRVVDLGPLPEHRIDALLADAAREPLDAALVLALRSALGPLAGNPGTVLDTFEALRLDGRLVRFQGHLCLRDPATGLALPVDHPLVRRVEECGDTGRQLLALTTSAGRFAMDDLPDFAAATGHELAACGHTVDRLVAVGALVCDEYGVLRVPCPALVPAVLPGTARDEAGEVHRALAEHLLRGERVPSPDPMATAEHIALAGSALPATPSAVPLLEREAARVLPTCSTMAARWYRAALRHCEPGDPAHARVLATLLPLLMRIGDYEGLAAAVAEAVRADSDGNSGGGGGDRRLAELAAYAALAAVHTGRPVAEGVREGLTEGDGRAAGGAAGGRAAGGRAAANDPTAGGPMSGERVADKPAGREPASGKPAADEPAASQPAGHEPIADKPAGGEPAADEPASPALEFTSRSSTGQEPLQPSEADHDRSDPTAREPSGCEPASPTPEFTNRSATSREPLQASEADATLSCLHPDSPSGDGLHEADPDHDQSDPTAREPSGSEPASPTPEFTNRSATGREPLRASEADADPAAREPGGSEPASPALEFADRWFSGRVPLRAGEVGAVFSCLRPGGTSEDGPPRAEGTSADRLDPVGLFRQVVGVAGYGEPVTGPLAAYARIVRDYRDGDWAGIPSGARALELAGPYRTPVHHVVRLIAAEVHSTVGDFERSAAWLGLGLVGGDCPFPALRTWAGMGLAYRTGQWERCRELGWAFCEEPVERAAEGSSVGIDWLLVRLAFAQWGNGGRQVVLPRLRERSEEWYGRLGGTGLQAASLIVRAFAERDLVSAHAAVDLLREHGGRSELMRACMTVAFLADDPRPWHQEAHDIARSLGDGLHRTTITESMRASGTDPASDDADRDSSVGLSGLEGRITFLVGRGLTNRQIGRELQVSEKTVENNLTQVFAKTGCRSRLDLALAVMEGRLAGLLRRS</sequence>
<feature type="compositionally biased region" description="Gly residues" evidence="2">
    <location>
        <begin position="330"/>
        <end position="341"/>
    </location>
</feature>
<dbReference type="Pfam" id="PF00196">
    <property type="entry name" value="GerE"/>
    <property type="match status" value="1"/>
</dbReference>
<proteinExistence type="predicted"/>
<dbReference type="SMART" id="SM00421">
    <property type="entry name" value="HTH_LUXR"/>
    <property type="match status" value="1"/>
</dbReference>